<dbReference type="EMBL" id="CP129968">
    <property type="protein sequence ID" value="WNB17922.1"/>
    <property type="molecule type" value="Genomic_DNA"/>
</dbReference>
<evidence type="ECO:0000313" key="2">
    <source>
        <dbReference type="EMBL" id="WNB17922.1"/>
    </source>
</evidence>
<feature type="transmembrane region" description="Helical" evidence="1">
    <location>
        <begin position="242"/>
        <end position="267"/>
    </location>
</feature>
<feature type="transmembrane region" description="Helical" evidence="1">
    <location>
        <begin position="116"/>
        <end position="137"/>
    </location>
</feature>
<keyword evidence="1" id="KW-1133">Transmembrane helix</keyword>
<dbReference type="AlphaFoldDB" id="A0AA51ZW97"/>
<name>A0AA51ZW97_9BACT</name>
<feature type="transmembrane region" description="Helical" evidence="1">
    <location>
        <begin position="199"/>
        <end position="221"/>
    </location>
</feature>
<organism evidence="2">
    <name type="scientific">Marivirga arenosa</name>
    <dbReference type="NCBI Taxonomy" id="3059076"/>
    <lineage>
        <taxon>Bacteria</taxon>
        <taxon>Pseudomonadati</taxon>
        <taxon>Bacteroidota</taxon>
        <taxon>Cytophagia</taxon>
        <taxon>Cytophagales</taxon>
        <taxon>Marivirgaceae</taxon>
        <taxon>Marivirga</taxon>
    </lineage>
</organism>
<sequence length="309" mass="35764">MTKAIFYFIAANLLFLPLLSISEGQFQNFAFYITVPFIIIFGIPHGAIDNVLFKRSKKISNFKFIAVYLSIIALNIGLWLVTPVFAYVLFLLISAYHFGQSEFTHYLKKQTFYHKILFFSWGLILIVGLIYFNLAEINLMTQKYESFASFELVHSKQMLEIIFVGSLAITLIILAQLVYKNIISIETVLMEIIVMSLTLLSFYLMPLLIGFSLYFIILHSYKVMEEEFKYLKSENIIPNLKGFLKLLTPFSVLSFAGILFLFALIYFNIISLSYGYIMLIIISSITLPHVFVMDQFYNLLFKSGFFRNS</sequence>
<gene>
    <name evidence="2" type="ORF">QYS47_28565</name>
</gene>
<protein>
    <submittedName>
        <fullName evidence="2">Brp/Blh family beta-carotene 15,15'-dioxygenase</fullName>
    </submittedName>
</protein>
<dbReference type="Pfam" id="PF15461">
    <property type="entry name" value="BCD"/>
    <property type="match status" value="1"/>
</dbReference>
<accession>A0AA51ZW97</accession>
<reference evidence="2" key="1">
    <citation type="submission" date="2023-08" db="EMBL/GenBank/DDBJ databases">
        <title>Comparative genomics and taxonomic characterization of three novel marine species of genus Marivirga.</title>
        <authorList>
            <person name="Muhammad N."/>
            <person name="Kim S.-G."/>
        </authorList>
    </citation>
    <scope>NUCLEOTIDE SEQUENCE</scope>
    <source>
        <strain evidence="2">BKB1-2</strain>
    </source>
</reference>
<keyword evidence="1" id="KW-0812">Transmembrane</keyword>
<dbReference type="InterPro" id="IPR022270">
    <property type="entry name" value="Blh_diox"/>
</dbReference>
<keyword evidence="1" id="KW-0472">Membrane</keyword>
<dbReference type="GO" id="GO:0016702">
    <property type="term" value="F:oxidoreductase activity, acting on single donors with incorporation of molecular oxygen, incorporation of two atoms of oxygen"/>
    <property type="evidence" value="ECO:0007669"/>
    <property type="project" value="InterPro"/>
</dbReference>
<dbReference type="KEGG" id="marp:QYS47_28565"/>
<evidence type="ECO:0000256" key="1">
    <source>
        <dbReference type="SAM" id="Phobius"/>
    </source>
</evidence>
<dbReference type="NCBIfam" id="TIGR03753">
    <property type="entry name" value="blh_monoox"/>
    <property type="match status" value="1"/>
</dbReference>
<feature type="transmembrane region" description="Helical" evidence="1">
    <location>
        <begin position="30"/>
        <end position="53"/>
    </location>
</feature>
<dbReference type="RefSeq" id="WP_322347449.1">
    <property type="nucleotide sequence ID" value="NZ_CP129968.2"/>
</dbReference>
<feature type="transmembrane region" description="Helical" evidence="1">
    <location>
        <begin position="65"/>
        <end position="96"/>
    </location>
</feature>
<feature type="transmembrane region" description="Helical" evidence="1">
    <location>
        <begin position="158"/>
        <end position="179"/>
    </location>
</feature>
<proteinExistence type="predicted"/>
<dbReference type="Proteomes" id="UP001232019">
    <property type="component" value="Chromosome"/>
</dbReference>
<feature type="transmembrane region" description="Helical" evidence="1">
    <location>
        <begin position="273"/>
        <end position="292"/>
    </location>
</feature>